<evidence type="ECO:0000256" key="1">
    <source>
        <dbReference type="SAM" id="MobiDB-lite"/>
    </source>
</evidence>
<gene>
    <name evidence="2" type="ORF">EYC84_001306</name>
</gene>
<accession>A0A5M9JNZ4</accession>
<name>A0A5M9JNZ4_MONFR</name>
<protein>
    <submittedName>
        <fullName evidence="2">Uncharacterized protein</fullName>
    </submittedName>
</protein>
<dbReference type="EMBL" id="VICG01000008">
    <property type="protein sequence ID" value="KAA8569719.1"/>
    <property type="molecule type" value="Genomic_DNA"/>
</dbReference>
<proteinExistence type="predicted"/>
<evidence type="ECO:0000313" key="2">
    <source>
        <dbReference type="EMBL" id="KAA8569719.1"/>
    </source>
</evidence>
<dbReference type="AlphaFoldDB" id="A0A5M9JNZ4"/>
<dbReference type="Proteomes" id="UP000322873">
    <property type="component" value="Unassembled WGS sequence"/>
</dbReference>
<sequence>MTTFAKGKKVFKPNRHARAEQSRRREVGQRPPRSASAEAALRAAKDRAVQNGTIVLVRRPKVLTAEEKAEKEAKKKRKRKEKREEEKKEKEEKEEREKGERERERLFAAASTSQHLARDELLVEQFPGLRIAGGVPRRVAEARGFLSLPLVHLGRERR</sequence>
<feature type="compositionally biased region" description="Basic and acidic residues" evidence="1">
    <location>
        <begin position="17"/>
        <end position="28"/>
    </location>
</feature>
<feature type="region of interest" description="Disordered" evidence="1">
    <location>
        <begin position="1"/>
        <end position="52"/>
    </location>
</feature>
<keyword evidence="3" id="KW-1185">Reference proteome</keyword>
<comment type="caution">
    <text evidence="2">The sequence shown here is derived from an EMBL/GenBank/DDBJ whole genome shotgun (WGS) entry which is preliminary data.</text>
</comment>
<feature type="compositionally biased region" description="Basic and acidic residues" evidence="1">
    <location>
        <begin position="82"/>
        <end position="106"/>
    </location>
</feature>
<feature type="region of interest" description="Disordered" evidence="1">
    <location>
        <begin position="65"/>
        <end position="111"/>
    </location>
</feature>
<feature type="compositionally biased region" description="Basic residues" evidence="1">
    <location>
        <begin position="1"/>
        <end position="16"/>
    </location>
</feature>
<reference evidence="2 3" key="1">
    <citation type="submission" date="2019-06" db="EMBL/GenBank/DDBJ databases">
        <title>Genome Sequence of the Brown Rot Fungal Pathogen Monilinia fructicola.</title>
        <authorList>
            <person name="De Miccolis Angelini R.M."/>
            <person name="Landi L."/>
            <person name="Abate D."/>
            <person name="Pollastro S."/>
            <person name="Romanazzi G."/>
            <person name="Faretra F."/>
        </authorList>
    </citation>
    <scope>NUCLEOTIDE SEQUENCE [LARGE SCALE GENOMIC DNA]</scope>
    <source>
        <strain evidence="2 3">Mfrc123</strain>
    </source>
</reference>
<evidence type="ECO:0000313" key="3">
    <source>
        <dbReference type="Proteomes" id="UP000322873"/>
    </source>
</evidence>
<organism evidence="2 3">
    <name type="scientific">Monilinia fructicola</name>
    <name type="common">Brown rot fungus</name>
    <name type="synonym">Ciboria fructicola</name>
    <dbReference type="NCBI Taxonomy" id="38448"/>
    <lineage>
        <taxon>Eukaryota</taxon>
        <taxon>Fungi</taxon>
        <taxon>Dikarya</taxon>
        <taxon>Ascomycota</taxon>
        <taxon>Pezizomycotina</taxon>
        <taxon>Leotiomycetes</taxon>
        <taxon>Helotiales</taxon>
        <taxon>Sclerotiniaceae</taxon>
        <taxon>Monilinia</taxon>
    </lineage>
</organism>
<feature type="compositionally biased region" description="Low complexity" evidence="1">
    <location>
        <begin position="30"/>
        <end position="42"/>
    </location>
</feature>